<accession>A0A5C2S7L3</accession>
<feature type="domain" description="DUF4246" evidence="1">
    <location>
        <begin position="14"/>
        <end position="77"/>
    </location>
</feature>
<proteinExistence type="predicted"/>
<name>A0A5C2S7L3_9APHY</name>
<evidence type="ECO:0000313" key="3">
    <source>
        <dbReference type="Proteomes" id="UP000313359"/>
    </source>
</evidence>
<dbReference type="Proteomes" id="UP000313359">
    <property type="component" value="Unassembled WGS sequence"/>
</dbReference>
<evidence type="ECO:0000313" key="2">
    <source>
        <dbReference type="EMBL" id="RPD59833.1"/>
    </source>
</evidence>
<dbReference type="AlphaFoldDB" id="A0A5C2S7L3"/>
<organism evidence="2 3">
    <name type="scientific">Lentinus tigrinus ALCF2SS1-6</name>
    <dbReference type="NCBI Taxonomy" id="1328759"/>
    <lineage>
        <taxon>Eukaryota</taxon>
        <taxon>Fungi</taxon>
        <taxon>Dikarya</taxon>
        <taxon>Basidiomycota</taxon>
        <taxon>Agaricomycotina</taxon>
        <taxon>Agaricomycetes</taxon>
        <taxon>Polyporales</taxon>
        <taxon>Polyporaceae</taxon>
        <taxon>Lentinus</taxon>
    </lineage>
</organism>
<dbReference type="Pfam" id="PF14033">
    <property type="entry name" value="DUF4246"/>
    <property type="match status" value="1"/>
</dbReference>
<evidence type="ECO:0000259" key="1">
    <source>
        <dbReference type="Pfam" id="PF14033"/>
    </source>
</evidence>
<dbReference type="InterPro" id="IPR049192">
    <property type="entry name" value="DUF4246_C"/>
</dbReference>
<dbReference type="OrthoDB" id="2756659at2759"/>
<gene>
    <name evidence="2" type="ORF">L227DRAFT_575835</name>
</gene>
<dbReference type="STRING" id="1328759.A0A5C2S7L3"/>
<reference evidence="2" key="1">
    <citation type="journal article" date="2018" name="Genome Biol. Evol.">
        <title>Genomics and development of Lentinus tigrinus, a white-rot wood-decaying mushroom with dimorphic fruiting bodies.</title>
        <authorList>
            <person name="Wu B."/>
            <person name="Xu Z."/>
            <person name="Knudson A."/>
            <person name="Carlson A."/>
            <person name="Chen N."/>
            <person name="Kovaka S."/>
            <person name="LaButti K."/>
            <person name="Lipzen A."/>
            <person name="Pennachio C."/>
            <person name="Riley R."/>
            <person name="Schakwitz W."/>
            <person name="Umezawa K."/>
            <person name="Ohm R.A."/>
            <person name="Grigoriev I.V."/>
            <person name="Nagy L.G."/>
            <person name="Gibbons J."/>
            <person name="Hibbett D."/>
        </authorList>
    </citation>
    <scope>NUCLEOTIDE SEQUENCE [LARGE SCALE GENOMIC DNA]</scope>
    <source>
        <strain evidence="2">ALCF2SS1-6</strain>
    </source>
</reference>
<keyword evidence="3" id="KW-1185">Reference proteome</keyword>
<dbReference type="EMBL" id="ML122268">
    <property type="protein sequence ID" value="RPD59833.1"/>
    <property type="molecule type" value="Genomic_DNA"/>
</dbReference>
<sequence length="79" mass="9068">MTQVPETGIYATSVGNMYESRSLISLELRQNYIKSVSLLENVPDEEKDWHPDTNNRVLDLLVRPSMYCIRIGESYVCDA</sequence>
<protein>
    <recommendedName>
        <fullName evidence="1">DUF4246 domain-containing protein</fullName>
    </recommendedName>
</protein>